<dbReference type="InterPro" id="IPR006480">
    <property type="entry name" value="Phage_holin_4_1"/>
</dbReference>
<sequence>MKTLLNSNVVNNTSAIFGGILGWYLGPIDGLLTILLTLVISDYVTGLLRAYHDHELSSRVGRKGITKKFMIFVIVGLANLLDVHIFGGESAVLRTAAISFYASNEGLSIVENAIQIGLPVPPKIKEALKQINHSEDKDAES</sequence>
<gene>
    <name evidence="7" type="ORF">BW727_100121</name>
</gene>
<evidence type="ECO:0000256" key="3">
    <source>
        <dbReference type="ARBA" id="ARBA00022989"/>
    </source>
</evidence>
<comment type="similarity">
    <text evidence="5">Belongs to the bacteriophage holin family. Cp-1 holin subfamily.</text>
</comment>
<organism evidence="7 8">
    <name type="scientific">Jeotgalibaca dankookensis</name>
    <dbReference type="NCBI Taxonomy" id="708126"/>
    <lineage>
        <taxon>Bacteria</taxon>
        <taxon>Bacillati</taxon>
        <taxon>Bacillota</taxon>
        <taxon>Bacilli</taxon>
        <taxon>Lactobacillales</taxon>
        <taxon>Carnobacteriaceae</taxon>
        <taxon>Jeotgalibaca</taxon>
    </lineage>
</organism>
<evidence type="ECO:0000256" key="4">
    <source>
        <dbReference type="ARBA" id="ARBA00023136"/>
    </source>
</evidence>
<keyword evidence="3 6" id="KW-1133">Transmembrane helix</keyword>
<protein>
    <recommendedName>
        <fullName evidence="9">Holin</fullName>
    </recommendedName>
</protein>
<accession>A0A1S6IM12</accession>
<keyword evidence="4 6" id="KW-0472">Membrane</keyword>
<dbReference type="Pfam" id="PF05105">
    <property type="entry name" value="Phage_holin_4_1"/>
    <property type="match status" value="1"/>
</dbReference>
<dbReference type="EMBL" id="CP019728">
    <property type="protein sequence ID" value="AQS52531.1"/>
    <property type="molecule type" value="Genomic_DNA"/>
</dbReference>
<feature type="transmembrane region" description="Helical" evidence="6">
    <location>
        <begin position="69"/>
        <end position="87"/>
    </location>
</feature>
<dbReference type="RefSeq" id="WP_077795680.1">
    <property type="nucleotide sequence ID" value="NZ_BBYN01000005.1"/>
</dbReference>
<evidence type="ECO:0000256" key="2">
    <source>
        <dbReference type="ARBA" id="ARBA00022692"/>
    </source>
</evidence>
<dbReference type="NCBIfam" id="TIGR01593">
    <property type="entry name" value="holin_tox_secr"/>
    <property type="match status" value="1"/>
</dbReference>
<reference evidence="7 8" key="1">
    <citation type="journal article" date="2014" name="Int. J. Syst. Evol. Microbiol.">
        <title>Jeotgalibaca dankookensis gen. nov., sp. nov., a member of the family Carnobacteriaceae, isolated from seujeot (Korean traditional food).</title>
        <authorList>
            <person name="Lee D.G."/>
            <person name="Trujillo M.E."/>
            <person name="Kang H."/>
            <person name="Ahn T.Y."/>
        </authorList>
    </citation>
    <scope>NUCLEOTIDE SEQUENCE [LARGE SCALE GENOMIC DNA]</scope>
    <source>
        <strain evidence="7 8">EX-07</strain>
    </source>
</reference>
<evidence type="ECO:0000256" key="6">
    <source>
        <dbReference type="SAM" id="Phobius"/>
    </source>
</evidence>
<keyword evidence="8" id="KW-1185">Reference proteome</keyword>
<name>A0A1S6IM12_9LACT</name>
<evidence type="ECO:0000313" key="8">
    <source>
        <dbReference type="Proteomes" id="UP000188993"/>
    </source>
</evidence>
<dbReference type="AlphaFoldDB" id="A0A1S6IM12"/>
<evidence type="ECO:0000256" key="1">
    <source>
        <dbReference type="ARBA" id="ARBA00004141"/>
    </source>
</evidence>
<dbReference type="STRING" id="708126.BW727_100121"/>
<dbReference type="KEGG" id="jda:BW727_100121"/>
<evidence type="ECO:0008006" key="9">
    <source>
        <dbReference type="Google" id="ProtNLM"/>
    </source>
</evidence>
<feature type="transmembrane region" description="Helical" evidence="6">
    <location>
        <begin position="20"/>
        <end position="48"/>
    </location>
</feature>
<evidence type="ECO:0000313" key="7">
    <source>
        <dbReference type="EMBL" id="AQS52531.1"/>
    </source>
</evidence>
<comment type="subcellular location">
    <subcellularLocation>
        <location evidence="1">Membrane</location>
        <topology evidence="1">Multi-pass membrane protein</topology>
    </subcellularLocation>
</comment>
<proteinExistence type="inferred from homology"/>
<dbReference type="Proteomes" id="UP000188993">
    <property type="component" value="Chromosome"/>
</dbReference>
<evidence type="ECO:0000256" key="5">
    <source>
        <dbReference type="ARBA" id="ARBA00023600"/>
    </source>
</evidence>
<dbReference type="GO" id="GO:0016020">
    <property type="term" value="C:membrane"/>
    <property type="evidence" value="ECO:0007669"/>
    <property type="project" value="UniProtKB-SubCell"/>
</dbReference>
<keyword evidence="2 6" id="KW-0812">Transmembrane</keyword>